<evidence type="ECO:0000313" key="2">
    <source>
        <dbReference type="EMBL" id="BDZ44189.1"/>
    </source>
</evidence>
<feature type="region of interest" description="Disordered" evidence="1">
    <location>
        <begin position="325"/>
        <end position="351"/>
    </location>
</feature>
<dbReference type="Proteomes" id="UP001321498">
    <property type="component" value="Chromosome"/>
</dbReference>
<name>A0ABN6XH85_9MICO</name>
<evidence type="ECO:0000313" key="3">
    <source>
        <dbReference type="Proteomes" id="UP001321498"/>
    </source>
</evidence>
<organism evidence="2 3">
    <name type="scientific">Naasia aerilata</name>
    <dbReference type="NCBI Taxonomy" id="1162966"/>
    <lineage>
        <taxon>Bacteria</taxon>
        <taxon>Bacillati</taxon>
        <taxon>Actinomycetota</taxon>
        <taxon>Actinomycetes</taxon>
        <taxon>Micrococcales</taxon>
        <taxon>Microbacteriaceae</taxon>
        <taxon>Naasia</taxon>
    </lineage>
</organism>
<dbReference type="EMBL" id="AP027731">
    <property type="protein sequence ID" value="BDZ44189.1"/>
    <property type="molecule type" value="Genomic_DNA"/>
</dbReference>
<gene>
    <name evidence="2" type="ORF">GCM10025866_00980</name>
</gene>
<proteinExistence type="predicted"/>
<protein>
    <submittedName>
        <fullName evidence="2">Uncharacterized protein</fullName>
    </submittedName>
</protein>
<reference evidence="3" key="1">
    <citation type="journal article" date="2019" name="Int. J. Syst. Evol. Microbiol.">
        <title>The Global Catalogue of Microorganisms (GCM) 10K type strain sequencing project: providing services to taxonomists for standard genome sequencing and annotation.</title>
        <authorList>
            <consortium name="The Broad Institute Genomics Platform"/>
            <consortium name="The Broad Institute Genome Sequencing Center for Infectious Disease"/>
            <person name="Wu L."/>
            <person name="Ma J."/>
        </authorList>
    </citation>
    <scope>NUCLEOTIDE SEQUENCE [LARGE SCALE GENOMIC DNA]</scope>
    <source>
        <strain evidence="3">NBRC 108725</strain>
    </source>
</reference>
<accession>A0ABN6XH85</accession>
<evidence type="ECO:0000256" key="1">
    <source>
        <dbReference type="SAM" id="MobiDB-lite"/>
    </source>
</evidence>
<sequence length="375" mass="39879">MGGQTEHACGIGGHHGQDRVELLRRREVCGLREKESRLELVAVAEGREGVADVVRRDGGQNSGGAQLGERRDPPPDAAGVAAAAEVQIRGGQRHHGDAGLRQLPDDPRSMLGLRACERRQVGQDDPSPEASPYGLLCDVGRHLEALVGVVVGEVGVDVCPHAELGGETENGVDVGAAEVDGRLAVGAAADGVHARFERLPQQRLRAGAAVNSLLGKRDDLDLDHAGIPILQLEHRLDGQQTHRRVHIRVDADGRRSVCDRLVQHERASPEQVLAVEGALEVRGHGDGVGEGAGRVGAQLVEQRLVQVQVGLDETRQEEHAVAVDRGDIRGGRRTDRADEAAGQGDRGGRSLRADADVVQGQHSILLALAGWSYQL</sequence>
<keyword evidence="3" id="KW-1185">Reference proteome</keyword>
<feature type="compositionally biased region" description="Basic and acidic residues" evidence="1">
    <location>
        <begin position="325"/>
        <end position="339"/>
    </location>
</feature>
<feature type="region of interest" description="Disordered" evidence="1">
    <location>
        <begin position="52"/>
        <end position="77"/>
    </location>
</feature>